<keyword evidence="2" id="KW-0812">Transmembrane</keyword>
<keyword evidence="2" id="KW-0472">Membrane</keyword>
<evidence type="ECO:0000313" key="3">
    <source>
        <dbReference type="EMBL" id="KAA8886483.1"/>
    </source>
</evidence>
<protein>
    <submittedName>
        <fullName evidence="3">Uncharacterized protein</fullName>
    </submittedName>
</protein>
<gene>
    <name evidence="3" type="ORF">F3087_23680</name>
</gene>
<comment type="caution">
    <text evidence="3">The sequence shown here is derived from an EMBL/GenBank/DDBJ whole genome shotgun (WGS) entry which is preliminary data.</text>
</comment>
<keyword evidence="2" id="KW-1133">Transmembrane helix</keyword>
<reference evidence="3 4" key="1">
    <citation type="submission" date="2019-09" db="EMBL/GenBank/DDBJ databases">
        <authorList>
            <person name="Wang X."/>
        </authorList>
    </citation>
    <scope>NUCLEOTIDE SEQUENCE [LARGE SCALE GENOMIC DNA]</scope>
    <source>
        <strain evidence="3 4">CICC 11023</strain>
    </source>
</reference>
<accession>A0A5N0EC27</accession>
<sequence length="81" mass="8523">MSGPETRRCTVGDKSSETTETRRGPSASLLIIGLLALGVSAWAFVGPESWPSNSAAPIGWIVVLAAIIVGIVLVVSPRRRH</sequence>
<feature type="transmembrane region" description="Helical" evidence="2">
    <location>
        <begin position="27"/>
        <end position="45"/>
    </location>
</feature>
<evidence type="ECO:0000313" key="4">
    <source>
        <dbReference type="Proteomes" id="UP000323876"/>
    </source>
</evidence>
<proteinExistence type="predicted"/>
<evidence type="ECO:0000256" key="1">
    <source>
        <dbReference type="SAM" id="MobiDB-lite"/>
    </source>
</evidence>
<feature type="region of interest" description="Disordered" evidence="1">
    <location>
        <begin position="1"/>
        <end position="23"/>
    </location>
</feature>
<keyword evidence="4" id="KW-1185">Reference proteome</keyword>
<evidence type="ECO:0000256" key="2">
    <source>
        <dbReference type="SAM" id="Phobius"/>
    </source>
</evidence>
<feature type="transmembrane region" description="Helical" evidence="2">
    <location>
        <begin position="57"/>
        <end position="75"/>
    </location>
</feature>
<dbReference type="AlphaFoldDB" id="A0A5N0EC27"/>
<dbReference type="Proteomes" id="UP000323876">
    <property type="component" value="Unassembled WGS sequence"/>
</dbReference>
<name>A0A5N0EC27_9NOCA</name>
<dbReference type="EMBL" id="VXLC01000012">
    <property type="protein sequence ID" value="KAA8886483.1"/>
    <property type="molecule type" value="Genomic_DNA"/>
</dbReference>
<organism evidence="3 4">
    <name type="scientific">Nocardia colli</name>
    <dbReference type="NCBI Taxonomy" id="2545717"/>
    <lineage>
        <taxon>Bacteria</taxon>
        <taxon>Bacillati</taxon>
        <taxon>Actinomycetota</taxon>
        <taxon>Actinomycetes</taxon>
        <taxon>Mycobacteriales</taxon>
        <taxon>Nocardiaceae</taxon>
        <taxon>Nocardia</taxon>
    </lineage>
</organism>